<comment type="caution">
    <text evidence="1">The sequence shown here is derived from an EMBL/GenBank/DDBJ whole genome shotgun (WGS) entry which is preliminary data.</text>
</comment>
<reference evidence="1" key="1">
    <citation type="submission" date="2022-04" db="EMBL/GenBank/DDBJ databases">
        <title>Carnegiea gigantea Genome sequencing and assembly v2.</title>
        <authorList>
            <person name="Copetti D."/>
            <person name="Sanderson M.J."/>
            <person name="Burquez A."/>
            <person name="Wojciechowski M.F."/>
        </authorList>
    </citation>
    <scope>NUCLEOTIDE SEQUENCE</scope>
    <source>
        <strain evidence="1">SGP5-SGP5p</strain>
        <tissue evidence="1">Aerial part</tissue>
    </source>
</reference>
<dbReference type="EMBL" id="JAKOGI010003091">
    <property type="protein sequence ID" value="KAJ8420857.1"/>
    <property type="molecule type" value="Genomic_DNA"/>
</dbReference>
<accession>A0A9Q1JEV4</accession>
<keyword evidence="2" id="KW-1185">Reference proteome</keyword>
<dbReference type="OrthoDB" id="1734147at2759"/>
<dbReference type="AlphaFoldDB" id="A0A9Q1JEV4"/>
<evidence type="ECO:0000313" key="1">
    <source>
        <dbReference type="EMBL" id="KAJ8420857.1"/>
    </source>
</evidence>
<protein>
    <submittedName>
        <fullName evidence="1">Uncharacterized protein</fullName>
    </submittedName>
</protein>
<sequence length="177" mass="19686">MVMSSTNDGQFETKLAARKPIFELDTIVSTSYAQVGQQNRMISDACSRLYKCMDLVGRDVDKYNALCSAIGATTSLAFDVPTPFYPPFLQNLAIKIFDALVEPGLHQMDMRNKDEVIMRMKPTTCIKVCPKNPANLNVDNILVAKLAGRGLHNSFVVRGIVLKSDAIGFSYYFHNIL</sequence>
<evidence type="ECO:0000313" key="2">
    <source>
        <dbReference type="Proteomes" id="UP001153076"/>
    </source>
</evidence>
<proteinExistence type="predicted"/>
<gene>
    <name evidence="1" type="ORF">Cgig2_008747</name>
</gene>
<name>A0A9Q1JEV4_9CARY</name>
<organism evidence="1 2">
    <name type="scientific">Carnegiea gigantea</name>
    <dbReference type="NCBI Taxonomy" id="171969"/>
    <lineage>
        <taxon>Eukaryota</taxon>
        <taxon>Viridiplantae</taxon>
        <taxon>Streptophyta</taxon>
        <taxon>Embryophyta</taxon>
        <taxon>Tracheophyta</taxon>
        <taxon>Spermatophyta</taxon>
        <taxon>Magnoliopsida</taxon>
        <taxon>eudicotyledons</taxon>
        <taxon>Gunneridae</taxon>
        <taxon>Pentapetalae</taxon>
        <taxon>Caryophyllales</taxon>
        <taxon>Cactineae</taxon>
        <taxon>Cactaceae</taxon>
        <taxon>Cactoideae</taxon>
        <taxon>Echinocereeae</taxon>
        <taxon>Carnegiea</taxon>
    </lineage>
</organism>
<dbReference type="Proteomes" id="UP001153076">
    <property type="component" value="Unassembled WGS sequence"/>
</dbReference>